<proteinExistence type="predicted"/>
<dbReference type="PROSITE" id="PS50158">
    <property type="entry name" value="ZF_CCHC"/>
    <property type="match status" value="1"/>
</dbReference>
<gene>
    <name evidence="4" type="ORF">WN944_018795</name>
</gene>
<dbReference type="InterPro" id="IPR025558">
    <property type="entry name" value="DUF4283"/>
</dbReference>
<keyword evidence="1" id="KW-0479">Metal-binding</keyword>
<dbReference type="GO" id="GO:0003676">
    <property type="term" value="F:nucleic acid binding"/>
    <property type="evidence" value="ECO:0007669"/>
    <property type="project" value="InterPro"/>
</dbReference>
<dbReference type="EMBL" id="JBCGBO010000007">
    <property type="protein sequence ID" value="KAK9187401.1"/>
    <property type="molecule type" value="Genomic_DNA"/>
</dbReference>
<evidence type="ECO:0000313" key="5">
    <source>
        <dbReference type="Proteomes" id="UP001428341"/>
    </source>
</evidence>
<feature type="compositionally biased region" description="Basic and acidic residues" evidence="2">
    <location>
        <begin position="435"/>
        <end position="453"/>
    </location>
</feature>
<evidence type="ECO:0000313" key="4">
    <source>
        <dbReference type="EMBL" id="KAK9187401.1"/>
    </source>
</evidence>
<dbReference type="PANTHER" id="PTHR31286:SF99">
    <property type="entry name" value="DUF4283 DOMAIN-CONTAINING PROTEIN"/>
    <property type="match status" value="1"/>
</dbReference>
<dbReference type="Proteomes" id="UP001428341">
    <property type="component" value="Unassembled WGS sequence"/>
</dbReference>
<feature type="compositionally biased region" description="Basic residues" evidence="2">
    <location>
        <begin position="322"/>
        <end position="331"/>
    </location>
</feature>
<organism evidence="4 5">
    <name type="scientific">Citrus x changshan-huyou</name>
    <dbReference type="NCBI Taxonomy" id="2935761"/>
    <lineage>
        <taxon>Eukaryota</taxon>
        <taxon>Viridiplantae</taxon>
        <taxon>Streptophyta</taxon>
        <taxon>Embryophyta</taxon>
        <taxon>Tracheophyta</taxon>
        <taxon>Spermatophyta</taxon>
        <taxon>Magnoliopsida</taxon>
        <taxon>eudicotyledons</taxon>
        <taxon>Gunneridae</taxon>
        <taxon>Pentapetalae</taxon>
        <taxon>rosids</taxon>
        <taxon>malvids</taxon>
        <taxon>Sapindales</taxon>
        <taxon>Rutaceae</taxon>
        <taxon>Aurantioideae</taxon>
        <taxon>Citrus</taxon>
    </lineage>
</organism>
<dbReference type="InterPro" id="IPR001878">
    <property type="entry name" value="Znf_CCHC"/>
</dbReference>
<feature type="domain" description="CCHC-type" evidence="3">
    <location>
        <begin position="184"/>
        <end position="199"/>
    </location>
</feature>
<keyword evidence="1" id="KW-0862">Zinc</keyword>
<evidence type="ECO:0000256" key="2">
    <source>
        <dbReference type="SAM" id="MobiDB-lite"/>
    </source>
</evidence>
<dbReference type="Pfam" id="PF14111">
    <property type="entry name" value="DUF4283"/>
    <property type="match status" value="1"/>
</dbReference>
<keyword evidence="1" id="KW-0863">Zinc-finger</keyword>
<protein>
    <recommendedName>
        <fullName evidence="3">CCHC-type domain-containing protein</fullName>
    </recommendedName>
</protein>
<feature type="region of interest" description="Disordered" evidence="2">
    <location>
        <begin position="425"/>
        <end position="491"/>
    </location>
</feature>
<sequence>MPSIAFSARIHEKLSEPWKNSVVVKLLGRTIGYRTLCTRLNVMWKTTMSFSVIDLENNYFLIRFRSSNDAVEALTKGPWIIMGHYLTVQPWTPNFDFSKTDFDQVTVWIRLPGLAVHLYDRKILQKLGQLVGTVIKIDANTASSIRGRFARVAVTISLEKPLVSQFVLDGKVQRVEYEGLPVICFKCGRYGHNSSNCKDAGAANETENGPQPTVHRQEDHGHQEFGYHDASKGDPFGPWMIATRKGRRSNTGMGNNSDLHRNREPFRASNTRFHVLAQATDEHEEPVAAMGKDIPSTSRQPPMPILNPTFTAHQETITRNGTRSKPRKKAVFTKPQGRKMATSTIPFQNPFPSSAHTISAKDVNSTYHANRHPTYFGTSQAAPDHQQVSHIATTLDPTKHTVIFCSPQTVHPREGKDVFIEHRARQGPDPQHTSDPPDDRNTACDNVVEKTYTHPEQSMSGAEEAGMSEEEESMVQETPLALMADINDQQN</sequence>
<evidence type="ECO:0000256" key="1">
    <source>
        <dbReference type="PROSITE-ProRule" id="PRU00047"/>
    </source>
</evidence>
<reference evidence="4 5" key="1">
    <citation type="submission" date="2024-05" db="EMBL/GenBank/DDBJ databases">
        <title>Haplotype-resolved chromosome-level genome assembly of Huyou (Citrus changshanensis).</title>
        <authorList>
            <person name="Miao C."/>
            <person name="Chen W."/>
            <person name="Wu Y."/>
            <person name="Wang L."/>
            <person name="Zhao S."/>
            <person name="Grierson D."/>
            <person name="Xu C."/>
            <person name="Chen K."/>
        </authorList>
    </citation>
    <scope>NUCLEOTIDE SEQUENCE [LARGE SCALE GENOMIC DNA]</scope>
    <source>
        <strain evidence="4">01-14</strain>
        <tissue evidence="4">Leaf</tissue>
    </source>
</reference>
<dbReference type="AlphaFoldDB" id="A0AAP0QIV0"/>
<dbReference type="InterPro" id="IPR040256">
    <property type="entry name" value="At4g02000-like"/>
</dbReference>
<feature type="region of interest" description="Disordered" evidence="2">
    <location>
        <begin position="320"/>
        <end position="348"/>
    </location>
</feature>
<accession>A0AAP0QIV0</accession>
<name>A0AAP0QIV0_9ROSI</name>
<dbReference type="PANTHER" id="PTHR31286">
    <property type="entry name" value="GLYCINE-RICH CELL WALL STRUCTURAL PROTEIN 1.8-LIKE"/>
    <property type="match status" value="1"/>
</dbReference>
<comment type="caution">
    <text evidence="4">The sequence shown here is derived from an EMBL/GenBank/DDBJ whole genome shotgun (WGS) entry which is preliminary data.</text>
</comment>
<evidence type="ECO:0000259" key="3">
    <source>
        <dbReference type="PROSITE" id="PS50158"/>
    </source>
</evidence>
<dbReference type="GO" id="GO:0008270">
    <property type="term" value="F:zinc ion binding"/>
    <property type="evidence" value="ECO:0007669"/>
    <property type="project" value="UniProtKB-KW"/>
</dbReference>
<keyword evidence="5" id="KW-1185">Reference proteome</keyword>